<evidence type="ECO:0000256" key="4">
    <source>
        <dbReference type="ARBA" id="ARBA00022475"/>
    </source>
</evidence>
<dbReference type="EMBL" id="PIUM01000001">
    <property type="protein sequence ID" value="PKU26584.1"/>
    <property type="molecule type" value="Genomic_DNA"/>
</dbReference>
<protein>
    <submittedName>
        <fullName evidence="10">Putrescine ABC transporter permease PotI</fullName>
    </submittedName>
</protein>
<keyword evidence="6 8" id="KW-1133">Transmembrane helix</keyword>
<keyword evidence="11" id="KW-1185">Reference proteome</keyword>
<name>A0A2N3Q1P9_9PROT</name>
<feature type="transmembrane region" description="Helical" evidence="8">
    <location>
        <begin position="180"/>
        <end position="199"/>
    </location>
</feature>
<evidence type="ECO:0000256" key="1">
    <source>
        <dbReference type="ARBA" id="ARBA00004651"/>
    </source>
</evidence>
<keyword evidence="3 8" id="KW-0813">Transport</keyword>
<feature type="transmembrane region" description="Helical" evidence="8">
    <location>
        <begin position="136"/>
        <end position="159"/>
    </location>
</feature>
<reference evidence="11" key="1">
    <citation type="submission" date="2017-12" db="EMBL/GenBank/DDBJ databases">
        <title>Draft genome sequence of Telmatospirillum siberiense 26-4b1T, an acidotolerant peatland alphaproteobacterium potentially involved in sulfur cycling.</title>
        <authorList>
            <person name="Hausmann B."/>
            <person name="Pjevac P."/>
            <person name="Schreck K."/>
            <person name="Herbold C.W."/>
            <person name="Daims H."/>
            <person name="Wagner M."/>
            <person name="Pester M."/>
            <person name="Loy A."/>
        </authorList>
    </citation>
    <scope>NUCLEOTIDE SEQUENCE [LARGE SCALE GENOMIC DNA]</scope>
    <source>
        <strain evidence="11">26-4b1</strain>
    </source>
</reference>
<dbReference type="GO" id="GO:0005886">
    <property type="term" value="C:plasma membrane"/>
    <property type="evidence" value="ECO:0007669"/>
    <property type="project" value="UniProtKB-SubCell"/>
</dbReference>
<keyword evidence="5 8" id="KW-0812">Transmembrane</keyword>
<dbReference type="InterPro" id="IPR035906">
    <property type="entry name" value="MetI-like_sf"/>
</dbReference>
<keyword evidence="7 8" id="KW-0472">Membrane</keyword>
<organism evidence="10 11">
    <name type="scientific">Telmatospirillum siberiense</name>
    <dbReference type="NCBI Taxonomy" id="382514"/>
    <lineage>
        <taxon>Bacteria</taxon>
        <taxon>Pseudomonadati</taxon>
        <taxon>Pseudomonadota</taxon>
        <taxon>Alphaproteobacteria</taxon>
        <taxon>Rhodospirillales</taxon>
        <taxon>Rhodospirillaceae</taxon>
        <taxon>Telmatospirillum</taxon>
    </lineage>
</organism>
<evidence type="ECO:0000259" key="9">
    <source>
        <dbReference type="PROSITE" id="PS50928"/>
    </source>
</evidence>
<dbReference type="PANTHER" id="PTHR43848:SF2">
    <property type="entry name" value="PUTRESCINE TRANSPORT SYSTEM PERMEASE PROTEIN POTI"/>
    <property type="match status" value="1"/>
</dbReference>
<dbReference type="Pfam" id="PF00528">
    <property type="entry name" value="BPD_transp_1"/>
    <property type="match status" value="1"/>
</dbReference>
<evidence type="ECO:0000313" key="11">
    <source>
        <dbReference type="Proteomes" id="UP000233293"/>
    </source>
</evidence>
<dbReference type="PANTHER" id="PTHR43848">
    <property type="entry name" value="PUTRESCINE TRANSPORT SYSTEM PERMEASE PROTEIN POTI"/>
    <property type="match status" value="1"/>
</dbReference>
<evidence type="ECO:0000256" key="3">
    <source>
        <dbReference type="ARBA" id="ARBA00022448"/>
    </source>
</evidence>
<evidence type="ECO:0000313" key="10">
    <source>
        <dbReference type="EMBL" id="PKU26584.1"/>
    </source>
</evidence>
<dbReference type="CDD" id="cd06261">
    <property type="entry name" value="TM_PBP2"/>
    <property type="match status" value="1"/>
</dbReference>
<feature type="transmembrane region" description="Helical" evidence="8">
    <location>
        <begin position="68"/>
        <end position="89"/>
    </location>
</feature>
<sequence length="278" mass="29981">MKNRAIALYSALGFGYAFLYLPIVLLVIYSFNASRLVTVWGGVSTKWYGELLADEKILDAAWLSLKVAVLNATISTFLGTLAAVVLVRFRRFAGRTLFTGMITAPLVMPEIITGLAMLLLFVAMEQTFGWPAGRSMTTIVIAHVTFSLSFVTVVVQSRLAQMDVSLEEAAMDLGARPVKVFLVITLPIIAPALLAGWLLSFTLSIDDVVISSFVTGPGSTTLPIVIFSKVRLGVSPEINALASIVVAIVSIGILIFGIIVQRQEAERVRSLKTASDRG</sequence>
<keyword evidence="4" id="KW-1003">Cell membrane</keyword>
<dbReference type="PROSITE" id="PS50928">
    <property type="entry name" value="ABC_TM1"/>
    <property type="match status" value="1"/>
</dbReference>
<feature type="domain" description="ABC transmembrane type-1" evidence="9">
    <location>
        <begin position="61"/>
        <end position="257"/>
    </location>
</feature>
<dbReference type="OrthoDB" id="9782004at2"/>
<proteinExistence type="inferred from homology"/>
<comment type="similarity">
    <text evidence="2">Belongs to the binding-protein-dependent transport system permease family. CysTW subfamily.</text>
</comment>
<dbReference type="Proteomes" id="UP000233293">
    <property type="component" value="Unassembled WGS sequence"/>
</dbReference>
<dbReference type="SUPFAM" id="SSF161098">
    <property type="entry name" value="MetI-like"/>
    <property type="match status" value="1"/>
</dbReference>
<comment type="caution">
    <text evidence="10">The sequence shown here is derived from an EMBL/GenBank/DDBJ whole genome shotgun (WGS) entry which is preliminary data.</text>
</comment>
<evidence type="ECO:0000256" key="8">
    <source>
        <dbReference type="RuleBase" id="RU363032"/>
    </source>
</evidence>
<dbReference type="GO" id="GO:0055085">
    <property type="term" value="P:transmembrane transport"/>
    <property type="evidence" value="ECO:0007669"/>
    <property type="project" value="InterPro"/>
</dbReference>
<accession>A0A2N3Q1P9</accession>
<dbReference type="AlphaFoldDB" id="A0A2N3Q1P9"/>
<evidence type="ECO:0000256" key="2">
    <source>
        <dbReference type="ARBA" id="ARBA00007069"/>
    </source>
</evidence>
<evidence type="ECO:0000256" key="5">
    <source>
        <dbReference type="ARBA" id="ARBA00022692"/>
    </source>
</evidence>
<dbReference type="Gene3D" id="1.10.3720.10">
    <property type="entry name" value="MetI-like"/>
    <property type="match status" value="1"/>
</dbReference>
<dbReference type="InterPro" id="IPR051789">
    <property type="entry name" value="Bact_Polyamine_Transport"/>
</dbReference>
<feature type="transmembrane region" description="Helical" evidence="8">
    <location>
        <begin position="7"/>
        <end position="31"/>
    </location>
</feature>
<evidence type="ECO:0000256" key="7">
    <source>
        <dbReference type="ARBA" id="ARBA00023136"/>
    </source>
</evidence>
<gene>
    <name evidence="10" type="ORF">CWS72_01740</name>
</gene>
<evidence type="ECO:0000256" key="6">
    <source>
        <dbReference type="ARBA" id="ARBA00022989"/>
    </source>
</evidence>
<dbReference type="InterPro" id="IPR000515">
    <property type="entry name" value="MetI-like"/>
</dbReference>
<feature type="transmembrane region" description="Helical" evidence="8">
    <location>
        <begin position="238"/>
        <end position="260"/>
    </location>
</feature>
<comment type="subcellular location">
    <subcellularLocation>
        <location evidence="1 8">Cell membrane</location>
        <topology evidence="1 8">Multi-pass membrane protein</topology>
    </subcellularLocation>
</comment>
<feature type="transmembrane region" description="Helical" evidence="8">
    <location>
        <begin position="101"/>
        <end position="124"/>
    </location>
</feature>
<dbReference type="RefSeq" id="WP_101248815.1">
    <property type="nucleotide sequence ID" value="NZ_PIUM01000001.1"/>
</dbReference>